<evidence type="ECO:0000313" key="1">
    <source>
        <dbReference type="EMBL" id="QFS46103.1"/>
    </source>
</evidence>
<sequence>MIPQRICIGTQDLCIAAITLSINGILVSCKRKNFEKVPNLRLQYWAIS</sequence>
<dbReference type="Proteomes" id="UP000326678">
    <property type="component" value="Chromosome Gxm1"/>
</dbReference>
<keyword evidence="2" id="KW-1185">Reference proteome</keyword>
<name>A0A5P8W096_9NOSO</name>
<protein>
    <recommendedName>
        <fullName evidence="3">Type II toxin-antitoxin system VapC family toxin</fullName>
    </recommendedName>
</protein>
<dbReference type="Gene3D" id="3.40.50.1010">
    <property type="entry name" value="5'-nuclease"/>
    <property type="match status" value="1"/>
</dbReference>
<dbReference type="SUPFAM" id="SSF88723">
    <property type="entry name" value="PIN domain-like"/>
    <property type="match status" value="1"/>
</dbReference>
<accession>A0A5P8W096</accession>
<dbReference type="EMBL" id="CP045226">
    <property type="protein sequence ID" value="QFS46103.1"/>
    <property type="molecule type" value="Genomic_DNA"/>
</dbReference>
<dbReference type="KEGG" id="nsh:GXM_03583"/>
<dbReference type="InterPro" id="IPR029060">
    <property type="entry name" value="PIN-like_dom_sf"/>
</dbReference>
<dbReference type="PROSITE" id="PS51257">
    <property type="entry name" value="PROKAR_LIPOPROTEIN"/>
    <property type="match status" value="1"/>
</dbReference>
<evidence type="ECO:0000313" key="2">
    <source>
        <dbReference type="Proteomes" id="UP000326678"/>
    </source>
</evidence>
<proteinExistence type="predicted"/>
<gene>
    <name evidence="1" type="ORF">GXM_03583</name>
</gene>
<reference evidence="1 2" key="1">
    <citation type="submission" date="2019-10" db="EMBL/GenBank/DDBJ databases">
        <title>Genomic and transcriptomic insights into the perfect genentic adaptation of a filamentous nitrogen-fixing cyanobacterium to rice fields.</title>
        <authorList>
            <person name="Chen Z."/>
        </authorList>
    </citation>
    <scope>NUCLEOTIDE SEQUENCE [LARGE SCALE GENOMIC DNA]</scope>
    <source>
        <strain evidence="1">CCNUC1</strain>
    </source>
</reference>
<evidence type="ECO:0008006" key="3">
    <source>
        <dbReference type="Google" id="ProtNLM"/>
    </source>
</evidence>
<organism evidence="1 2">
    <name type="scientific">Nostoc sphaeroides CCNUC1</name>
    <dbReference type="NCBI Taxonomy" id="2653204"/>
    <lineage>
        <taxon>Bacteria</taxon>
        <taxon>Bacillati</taxon>
        <taxon>Cyanobacteriota</taxon>
        <taxon>Cyanophyceae</taxon>
        <taxon>Nostocales</taxon>
        <taxon>Nostocaceae</taxon>
        <taxon>Nostoc</taxon>
    </lineage>
</organism>
<dbReference type="AlphaFoldDB" id="A0A5P8W096"/>